<proteinExistence type="predicted"/>
<dbReference type="Gene3D" id="2.60.40.10">
    <property type="entry name" value="Immunoglobulins"/>
    <property type="match status" value="1"/>
</dbReference>
<dbReference type="Proteomes" id="UP001501842">
    <property type="component" value="Unassembled WGS sequence"/>
</dbReference>
<keyword evidence="2" id="KW-1185">Reference proteome</keyword>
<name>A0ABN3TS80_9ACTN</name>
<protein>
    <recommendedName>
        <fullName evidence="3">CARDB protein</fullName>
    </recommendedName>
</protein>
<dbReference type="RefSeq" id="WP_344448019.1">
    <property type="nucleotide sequence ID" value="NZ_BAAATZ010000001.1"/>
</dbReference>
<accession>A0ABN3TS80</accession>
<evidence type="ECO:0000313" key="2">
    <source>
        <dbReference type="Proteomes" id="UP001501842"/>
    </source>
</evidence>
<evidence type="ECO:0008006" key="3">
    <source>
        <dbReference type="Google" id="ProtNLM"/>
    </source>
</evidence>
<sequence length="247" mass="26327">MRRGGRVGAVLVVVVLSGALSGSARAERASLGLRVEARPQGAVRPGGLLDYRIEVRNPREVRVPRARMTVRKPGGVSVIGLARGCREGRARVVCDLGALPPRGRRNVTIWGIVDPDAKGRQLLVARAGGTSARSVVKVRPGTDLAVWIRPEGKVRAGRSFTLRARVVNRGPRTARGVWLAAGNESGRAERRIGVLGPGRSAWRSFSLRAPAGTSGVTEVYATTGADLTGDVRPENNSAITTIRTLRR</sequence>
<comment type="caution">
    <text evidence="1">The sequence shown here is derived from an EMBL/GenBank/DDBJ whole genome shotgun (WGS) entry which is preliminary data.</text>
</comment>
<evidence type="ECO:0000313" key="1">
    <source>
        <dbReference type="EMBL" id="GAA2718274.1"/>
    </source>
</evidence>
<reference evidence="1 2" key="1">
    <citation type="journal article" date="2019" name="Int. J. Syst. Evol. Microbiol.">
        <title>The Global Catalogue of Microorganisms (GCM) 10K type strain sequencing project: providing services to taxonomists for standard genome sequencing and annotation.</title>
        <authorList>
            <consortium name="The Broad Institute Genomics Platform"/>
            <consortium name="The Broad Institute Genome Sequencing Center for Infectious Disease"/>
            <person name="Wu L."/>
            <person name="Ma J."/>
        </authorList>
    </citation>
    <scope>NUCLEOTIDE SEQUENCE [LARGE SCALE GENOMIC DNA]</scope>
    <source>
        <strain evidence="1 2">JCM 8201</strain>
    </source>
</reference>
<gene>
    <name evidence="1" type="ORF">GCM10010439_00960</name>
</gene>
<dbReference type="InterPro" id="IPR013783">
    <property type="entry name" value="Ig-like_fold"/>
</dbReference>
<organism evidence="1 2">
    <name type="scientific">Actinocorallia aurantiaca</name>
    <dbReference type="NCBI Taxonomy" id="46204"/>
    <lineage>
        <taxon>Bacteria</taxon>
        <taxon>Bacillati</taxon>
        <taxon>Actinomycetota</taxon>
        <taxon>Actinomycetes</taxon>
        <taxon>Streptosporangiales</taxon>
        <taxon>Thermomonosporaceae</taxon>
        <taxon>Actinocorallia</taxon>
    </lineage>
</organism>
<dbReference type="EMBL" id="BAAATZ010000001">
    <property type="protein sequence ID" value="GAA2718274.1"/>
    <property type="molecule type" value="Genomic_DNA"/>
</dbReference>